<reference evidence="3" key="1">
    <citation type="submission" date="2020-10" db="EMBL/GenBank/DDBJ databases">
        <title>Unveiling of a novel bifunctional photoreceptor, Dualchrome1, isolated from a cosmopolitan green alga.</title>
        <authorList>
            <person name="Suzuki S."/>
            <person name="Kawachi M."/>
        </authorList>
    </citation>
    <scope>NUCLEOTIDE SEQUENCE</scope>
    <source>
        <strain evidence="3">NIES 2893</strain>
    </source>
</reference>
<name>A0A830HK36_9CHLO</name>
<protein>
    <recommendedName>
        <fullName evidence="2">PTM/DIR17-like Tudor domain-containing protein</fullName>
    </recommendedName>
</protein>
<dbReference type="EMBL" id="BNJQ01000015">
    <property type="protein sequence ID" value="GHP07232.1"/>
    <property type="molecule type" value="Genomic_DNA"/>
</dbReference>
<evidence type="ECO:0000256" key="1">
    <source>
        <dbReference type="SAM" id="MobiDB-lite"/>
    </source>
</evidence>
<accession>A0A830HK36</accession>
<keyword evidence="4" id="KW-1185">Reference proteome</keyword>
<gene>
    <name evidence="3" type="ORF">PPROV_000597400</name>
</gene>
<dbReference type="InterPro" id="IPR047365">
    <property type="entry name" value="Tudor_AtPTM-like"/>
</dbReference>
<comment type="caution">
    <text evidence="3">The sequence shown here is derived from an EMBL/GenBank/DDBJ whole genome shotgun (WGS) entry which is preliminary data.</text>
</comment>
<feature type="region of interest" description="Disordered" evidence="1">
    <location>
        <begin position="66"/>
        <end position="102"/>
    </location>
</feature>
<proteinExistence type="predicted"/>
<sequence length="342" mass="37626">MQSNKYELEREARIAQNKKRMAELNLLFIARTTIAHAPAPARARLPAPTRVRCSLPVRASARLVGAQAEHARGLGSDSETDDEGFVTPARDDPLRLGATTSGKRAIERVVSRNTSRNETWTGARMHELPPPPPGVRRNMSCHCCTQCVASWRGNMTKPLACSTCGKFYCARCLFHINGAADMEEVYNFIDEMSEDWSCFHCTGSCACQDKSLTSLYRHDSKPGYMAHKHRGWVGVNGGFAEAACKPQESLLDDSLNERRVKRKLTLDKPAPPPVVATATPPAAPVPELAVGASVRKKFGTRFFKGTVTELWQEPGEELTAHIVYEDGDEEDLGAEEARACVV</sequence>
<feature type="domain" description="PTM/DIR17-like Tudor" evidence="2">
    <location>
        <begin position="291"/>
        <end position="336"/>
    </location>
</feature>
<evidence type="ECO:0000259" key="2">
    <source>
        <dbReference type="Pfam" id="PF21743"/>
    </source>
</evidence>
<dbReference type="Proteomes" id="UP000660262">
    <property type="component" value="Unassembled WGS sequence"/>
</dbReference>
<evidence type="ECO:0000313" key="4">
    <source>
        <dbReference type="Proteomes" id="UP000660262"/>
    </source>
</evidence>
<evidence type="ECO:0000313" key="3">
    <source>
        <dbReference type="EMBL" id="GHP07232.1"/>
    </source>
</evidence>
<dbReference type="Pfam" id="PF21743">
    <property type="entry name" value="PTM_DIR17_Tudor"/>
    <property type="match status" value="1"/>
</dbReference>
<organism evidence="3 4">
    <name type="scientific">Pycnococcus provasolii</name>
    <dbReference type="NCBI Taxonomy" id="41880"/>
    <lineage>
        <taxon>Eukaryota</taxon>
        <taxon>Viridiplantae</taxon>
        <taxon>Chlorophyta</taxon>
        <taxon>Pseudoscourfieldiophyceae</taxon>
        <taxon>Pseudoscourfieldiales</taxon>
        <taxon>Pycnococcaceae</taxon>
        <taxon>Pycnococcus</taxon>
    </lineage>
</organism>
<dbReference type="AlphaFoldDB" id="A0A830HK36"/>